<sequence>MDQIKSKVHIESTRLLIKPFSASDADEVFACITPTLTRFMSWDPPDSRDDFDLVWCSWLTAIDDGTDYVFAIRHISDCSFLGLVGLHHLRSITPELGIWIREDRHLQGFGREAVGLIAQWASQDMGVTSFIYPVAIDNHPSRLIAKSLNGVIVDRCVTRKYNSVIYRIPSQYGRLG</sequence>
<feature type="domain" description="N-acetyltransferase" evidence="1">
    <location>
        <begin position="14"/>
        <end position="148"/>
    </location>
</feature>
<dbReference type="InterPro" id="IPR016181">
    <property type="entry name" value="Acyl_CoA_acyltransferase"/>
</dbReference>
<dbReference type="EMBL" id="CP054143">
    <property type="protein sequence ID" value="QKJ66604.1"/>
    <property type="molecule type" value="Genomic_DNA"/>
</dbReference>
<dbReference type="KEGG" id="dee:HQN60_07730"/>
<evidence type="ECO:0000313" key="3">
    <source>
        <dbReference type="Proteomes" id="UP000504844"/>
    </source>
</evidence>
<reference evidence="2 3" key="1">
    <citation type="submission" date="2020-05" db="EMBL/GenBank/DDBJ databases">
        <title>Complete genome sequence of Deefgea sp. D17.</title>
        <authorList>
            <person name="Bae J.-W."/>
            <person name="Han J.E."/>
        </authorList>
    </citation>
    <scope>NUCLEOTIDE SEQUENCE [LARGE SCALE GENOMIC DNA]</scope>
    <source>
        <strain evidence="2 3">D17</strain>
    </source>
</reference>
<dbReference type="PANTHER" id="PTHR43441">
    <property type="entry name" value="RIBOSOMAL-PROTEIN-SERINE ACETYLTRANSFERASE"/>
    <property type="match status" value="1"/>
</dbReference>
<gene>
    <name evidence="2" type="ORF">HQN60_07730</name>
</gene>
<dbReference type="GO" id="GO:0005737">
    <property type="term" value="C:cytoplasm"/>
    <property type="evidence" value="ECO:0007669"/>
    <property type="project" value="TreeGrafter"/>
</dbReference>
<keyword evidence="2" id="KW-0808">Transferase</keyword>
<dbReference type="GO" id="GO:0008999">
    <property type="term" value="F:protein-N-terminal-alanine acetyltransferase activity"/>
    <property type="evidence" value="ECO:0007669"/>
    <property type="project" value="TreeGrafter"/>
</dbReference>
<protein>
    <submittedName>
        <fullName evidence="2">GNAT family N-acetyltransferase</fullName>
    </submittedName>
</protein>
<organism evidence="2 3">
    <name type="scientific">Deefgea piscis</name>
    <dbReference type="NCBI Taxonomy" id="2739061"/>
    <lineage>
        <taxon>Bacteria</taxon>
        <taxon>Pseudomonadati</taxon>
        <taxon>Pseudomonadota</taxon>
        <taxon>Betaproteobacteria</taxon>
        <taxon>Neisseriales</taxon>
        <taxon>Chitinibacteraceae</taxon>
        <taxon>Deefgea</taxon>
    </lineage>
</organism>
<name>A0A6M8SR45_9NEIS</name>
<accession>A0A6M8SR45</accession>
<dbReference type="Gene3D" id="3.40.630.30">
    <property type="match status" value="1"/>
</dbReference>
<evidence type="ECO:0000313" key="2">
    <source>
        <dbReference type="EMBL" id="QKJ66604.1"/>
    </source>
</evidence>
<dbReference type="PANTHER" id="PTHR43441:SF10">
    <property type="entry name" value="ACETYLTRANSFERASE"/>
    <property type="match status" value="1"/>
</dbReference>
<evidence type="ECO:0000259" key="1">
    <source>
        <dbReference type="Pfam" id="PF13302"/>
    </source>
</evidence>
<dbReference type="RefSeq" id="WP_173533108.1">
    <property type="nucleotide sequence ID" value="NZ_CP054143.1"/>
</dbReference>
<dbReference type="InterPro" id="IPR000182">
    <property type="entry name" value="GNAT_dom"/>
</dbReference>
<dbReference type="Pfam" id="PF13302">
    <property type="entry name" value="Acetyltransf_3"/>
    <property type="match status" value="1"/>
</dbReference>
<dbReference type="AlphaFoldDB" id="A0A6M8SR45"/>
<dbReference type="InterPro" id="IPR051908">
    <property type="entry name" value="Ribosomal_N-acetyltransferase"/>
</dbReference>
<dbReference type="Proteomes" id="UP000504844">
    <property type="component" value="Chromosome"/>
</dbReference>
<dbReference type="GO" id="GO:1990189">
    <property type="term" value="F:protein N-terminal-serine acetyltransferase activity"/>
    <property type="evidence" value="ECO:0007669"/>
    <property type="project" value="TreeGrafter"/>
</dbReference>
<dbReference type="SUPFAM" id="SSF55729">
    <property type="entry name" value="Acyl-CoA N-acyltransferases (Nat)"/>
    <property type="match status" value="1"/>
</dbReference>
<proteinExistence type="predicted"/>
<keyword evidence="3" id="KW-1185">Reference proteome</keyword>